<dbReference type="GO" id="GO:0006265">
    <property type="term" value="P:DNA topological change"/>
    <property type="evidence" value="ECO:0007669"/>
    <property type="project" value="InterPro"/>
</dbReference>
<dbReference type="Gene3D" id="6.10.10.80">
    <property type="entry name" value="Small, acid-soluble spore protein, alpha/beta type-like"/>
    <property type="match status" value="1"/>
</dbReference>
<comment type="similarity">
    <text evidence="2">Belongs to the alpha/beta-type SASP family.</text>
</comment>
<dbReference type="EMBL" id="QZAA01000053">
    <property type="protein sequence ID" value="RQD77838.1"/>
    <property type="molecule type" value="Genomic_DNA"/>
</dbReference>
<reference evidence="5 6" key="1">
    <citation type="submission" date="2018-08" db="EMBL/GenBank/DDBJ databases">
        <title>The metabolism and importance of syntrophic acetate oxidation coupled to methane or sulfide production in haloalkaline environments.</title>
        <authorList>
            <person name="Timmers P.H.A."/>
            <person name="Vavourakis C.D."/>
            <person name="Sorokin D.Y."/>
            <person name="Sinninghe Damste J.S."/>
            <person name="Muyzer G."/>
            <person name="Stams A.J.M."/>
            <person name="Plugge C.M."/>
        </authorList>
    </citation>
    <scope>NUCLEOTIDE SEQUENCE [LARGE SCALE GENOMIC DNA]</scope>
    <source>
        <strain evidence="5">MSAO_Bac1</strain>
    </source>
</reference>
<comment type="function">
    <text evidence="1">SASP are bound to spore DNA. They are double-stranded DNA-binding proteins that cause DNA to change to an a-like conformation. They protect the DNA backbone from chemical and enzymatic cleavage and are thus involved in dormant spore's high resistance to UV light.</text>
</comment>
<dbReference type="InterPro" id="IPR018126">
    <property type="entry name" value="SASP_alpha/beta-type_CS"/>
</dbReference>
<proteinExistence type="inferred from homology"/>
<name>A0A424YHV1_9FIRM</name>
<organism evidence="5 6">
    <name type="scientific">Candidatus Syntrophonatronum acetioxidans</name>
    <dbReference type="NCBI Taxonomy" id="1795816"/>
    <lineage>
        <taxon>Bacteria</taxon>
        <taxon>Bacillati</taxon>
        <taxon>Bacillota</taxon>
        <taxon>Clostridia</taxon>
        <taxon>Eubacteriales</taxon>
        <taxon>Syntrophomonadaceae</taxon>
        <taxon>Candidatus Syntrophonatronum</taxon>
    </lineage>
</organism>
<evidence type="ECO:0000313" key="6">
    <source>
        <dbReference type="Proteomes" id="UP000285138"/>
    </source>
</evidence>
<dbReference type="PROSITE" id="PS00684">
    <property type="entry name" value="SASP_2"/>
    <property type="match status" value="1"/>
</dbReference>
<dbReference type="AlphaFoldDB" id="A0A424YHV1"/>
<comment type="caution">
    <text evidence="5">The sequence shown here is derived from an EMBL/GenBank/DDBJ whole genome shotgun (WGS) entry which is preliminary data.</text>
</comment>
<sequence>MATQNRSGGRNRILVPGAEQAMEKFKYEVANELGINYNGDLGNLTSRQNGYVGGIMVKKMIADYQSKASGQPYSEQQIIENQQQV</sequence>
<dbReference type="Proteomes" id="UP000285138">
    <property type="component" value="Unassembled WGS sequence"/>
</dbReference>
<protein>
    <submittedName>
        <fullName evidence="5">Alpha/beta-type small acid-soluble spore protein</fullName>
    </submittedName>
</protein>
<dbReference type="GO" id="GO:0030435">
    <property type="term" value="P:sporulation resulting in formation of a cellular spore"/>
    <property type="evidence" value="ECO:0007669"/>
    <property type="project" value="UniProtKB-KW"/>
</dbReference>
<keyword evidence="4" id="KW-0238">DNA-binding</keyword>
<evidence type="ECO:0000313" key="5">
    <source>
        <dbReference type="EMBL" id="RQD77838.1"/>
    </source>
</evidence>
<dbReference type="InterPro" id="IPR050847">
    <property type="entry name" value="SASP_DNA-binding"/>
</dbReference>
<dbReference type="InterPro" id="IPR001448">
    <property type="entry name" value="SASP_alpha/beta-type"/>
</dbReference>
<dbReference type="InterPro" id="IPR038300">
    <property type="entry name" value="SASP_sf_alpha/beta"/>
</dbReference>
<accession>A0A424YHV1</accession>
<evidence type="ECO:0000256" key="2">
    <source>
        <dbReference type="ARBA" id="ARBA00005442"/>
    </source>
</evidence>
<dbReference type="PANTHER" id="PTHR36107">
    <property type="entry name" value="SMALL, ACID-SOLUBLE SPORE PROTEIN A"/>
    <property type="match status" value="1"/>
</dbReference>
<dbReference type="PROSITE" id="PS00304">
    <property type="entry name" value="SASP_1"/>
    <property type="match status" value="1"/>
</dbReference>
<dbReference type="PANTHER" id="PTHR36107:SF1">
    <property type="entry name" value="SMALL, ACID-SOLUBLE SPORE PROTEIN A"/>
    <property type="match status" value="1"/>
</dbReference>
<dbReference type="Pfam" id="PF00269">
    <property type="entry name" value="SASP"/>
    <property type="match status" value="1"/>
</dbReference>
<evidence type="ECO:0000256" key="1">
    <source>
        <dbReference type="ARBA" id="ARBA00003863"/>
    </source>
</evidence>
<evidence type="ECO:0000256" key="3">
    <source>
        <dbReference type="ARBA" id="ARBA00022969"/>
    </source>
</evidence>
<evidence type="ECO:0000256" key="4">
    <source>
        <dbReference type="ARBA" id="ARBA00023125"/>
    </source>
</evidence>
<keyword evidence="3" id="KW-0749">Sporulation</keyword>
<dbReference type="GO" id="GO:0003690">
    <property type="term" value="F:double-stranded DNA binding"/>
    <property type="evidence" value="ECO:0007669"/>
    <property type="project" value="InterPro"/>
</dbReference>
<gene>
    <name evidence="5" type="ORF">D5R97_01620</name>
</gene>